<dbReference type="AlphaFoldDB" id="A0A6J4R8Z9"/>
<dbReference type="EMBL" id="CADCVF010000072">
    <property type="protein sequence ID" value="CAA9466289.1"/>
    <property type="molecule type" value="Genomic_DNA"/>
</dbReference>
<name>A0A6J4R8Z9_9ACTN</name>
<evidence type="ECO:0000313" key="1">
    <source>
        <dbReference type="EMBL" id="CAA9466289.1"/>
    </source>
</evidence>
<reference evidence="1" key="1">
    <citation type="submission" date="2020-02" db="EMBL/GenBank/DDBJ databases">
        <authorList>
            <person name="Meier V. D."/>
        </authorList>
    </citation>
    <scope>NUCLEOTIDE SEQUENCE</scope>
    <source>
        <strain evidence="1">AVDCRST_MAG58</strain>
    </source>
</reference>
<gene>
    <name evidence="1" type="ORF">AVDCRST_MAG58-3519</name>
</gene>
<accession>A0A6J4R8Z9</accession>
<sequence>MVQPTMISGTLEAGDSREGCKENRPALQAFQLVSIQHFLFALG</sequence>
<proteinExistence type="predicted"/>
<protein>
    <submittedName>
        <fullName evidence="1">Uncharacterized protein</fullName>
    </submittedName>
</protein>
<organism evidence="1">
    <name type="scientific">uncultured Rubrobacteraceae bacterium</name>
    <dbReference type="NCBI Taxonomy" id="349277"/>
    <lineage>
        <taxon>Bacteria</taxon>
        <taxon>Bacillati</taxon>
        <taxon>Actinomycetota</taxon>
        <taxon>Rubrobacteria</taxon>
        <taxon>Rubrobacterales</taxon>
        <taxon>Rubrobacteraceae</taxon>
        <taxon>environmental samples</taxon>
    </lineage>
</organism>